<dbReference type="InterPro" id="IPR052343">
    <property type="entry name" value="Retrotransposon-Effector_Assoc"/>
</dbReference>
<dbReference type="InterPro" id="IPR002156">
    <property type="entry name" value="RNaseH_domain"/>
</dbReference>
<proteinExistence type="predicted"/>
<evidence type="ECO:0000259" key="2">
    <source>
        <dbReference type="Pfam" id="PF13456"/>
    </source>
</evidence>
<evidence type="ECO:0000259" key="1">
    <source>
        <dbReference type="Pfam" id="PF00078"/>
    </source>
</evidence>
<protein>
    <recommendedName>
        <fullName evidence="4">Reverse transcriptase domain-containing protein</fullName>
    </recommendedName>
</protein>
<dbReference type="EMBL" id="OIVN01003474">
    <property type="protein sequence ID" value="SPD11524.1"/>
    <property type="molecule type" value="Genomic_DNA"/>
</dbReference>
<dbReference type="GO" id="GO:0003676">
    <property type="term" value="F:nucleic acid binding"/>
    <property type="evidence" value="ECO:0007669"/>
    <property type="project" value="InterPro"/>
</dbReference>
<dbReference type="InterPro" id="IPR000477">
    <property type="entry name" value="RT_dom"/>
</dbReference>
<dbReference type="SUPFAM" id="SSF56672">
    <property type="entry name" value="DNA/RNA polymerases"/>
    <property type="match status" value="1"/>
</dbReference>
<dbReference type="CDD" id="cd06222">
    <property type="entry name" value="RNase_H_like"/>
    <property type="match status" value="1"/>
</dbReference>
<name>A0A2N9HIS9_FAGSY</name>
<evidence type="ECO:0008006" key="4">
    <source>
        <dbReference type="Google" id="ProtNLM"/>
    </source>
</evidence>
<dbReference type="Pfam" id="PF00078">
    <property type="entry name" value="RVT_1"/>
    <property type="match status" value="1"/>
</dbReference>
<evidence type="ECO:0000313" key="3">
    <source>
        <dbReference type="EMBL" id="SPD11524.1"/>
    </source>
</evidence>
<gene>
    <name evidence="3" type="ORF">FSB_LOCUS39406</name>
</gene>
<accession>A0A2N9HIS9</accession>
<feature type="domain" description="Reverse transcriptase" evidence="1">
    <location>
        <begin position="131"/>
        <end position="256"/>
    </location>
</feature>
<reference evidence="3" key="1">
    <citation type="submission" date="2018-02" db="EMBL/GenBank/DDBJ databases">
        <authorList>
            <person name="Cohen D.B."/>
            <person name="Kent A.D."/>
        </authorList>
    </citation>
    <scope>NUCLEOTIDE SEQUENCE</scope>
</reference>
<dbReference type="AlphaFoldDB" id="A0A2N9HIS9"/>
<dbReference type="InterPro" id="IPR044730">
    <property type="entry name" value="RNase_H-like_dom_plant"/>
</dbReference>
<dbReference type="GO" id="GO:0004523">
    <property type="term" value="F:RNA-DNA hybrid ribonuclease activity"/>
    <property type="evidence" value="ECO:0007669"/>
    <property type="project" value="InterPro"/>
</dbReference>
<feature type="domain" description="RNase H type-1" evidence="2">
    <location>
        <begin position="579"/>
        <end position="693"/>
    </location>
</feature>
<sequence length="699" mass="79565">MRYDIKRWKGKNASAFWKMDKLKFIWNVRSWATILGLRDQDHNLQTTLAEIERVAVDYINQIFSSSNPQAIDEVISVVDGVVTPGMNDELLKPFVKEEVQKALFQMHPSTAPGPDGRMLGSINFTHIVLIPKVTAPEQMTQFRPISLCNILYKIASKVLVNWMKTMLPQVISESQSAFMPGRMITDNVIIAFETIHYLKNLRQGNNVQMAAKLDMSKTYDRVEWDYLQAIMLKLGFHENWVKLIMLQYSSDYSRFYLLHFGTTPTNQFEKYLGLPLVVGRAKRRAFHEIKDRVGASFVRVEGEVVITSSGMATRFWWGQHREERKIHWLNKNKLMKPKNEGGIGFRDLQLFNIALLARQGWRLLHQPFSLLSRVLKAKYFTHTSFLEAGVPGNASYIWRSICESKEVLNYGLRWRVGSGDRIKIWKNRWLPSSSTYKVISPMTGVDVEATVDKLICGESMTWNIPLLHSMFLPRDMECIRSIPLSKRKPSDICPLLGWKSLLILLGLFGRLEMNWYGMLKSHRYLSCANKLLALALDFLESGSMFQESFSPSRGMHELKWKLLGVMNYKLNFYYKFGTDNHQVGLGVLLCDSTGLVAVALCTKFGGKGGGLQVYAHALLLALEFAFNIGLRRLEVDVGNQELLGLLKKPGPCLASVGVVIDDIHSWNQVFPFLSFSFIKNGCNKAAQALATEAVSSTFQ</sequence>
<dbReference type="InterPro" id="IPR043502">
    <property type="entry name" value="DNA/RNA_pol_sf"/>
</dbReference>
<dbReference type="PANTHER" id="PTHR46890:SF48">
    <property type="entry name" value="RNA-DIRECTED DNA POLYMERASE"/>
    <property type="match status" value="1"/>
</dbReference>
<dbReference type="CDD" id="cd01650">
    <property type="entry name" value="RT_nLTR_like"/>
    <property type="match status" value="1"/>
</dbReference>
<dbReference type="Pfam" id="PF13456">
    <property type="entry name" value="RVT_3"/>
    <property type="match status" value="1"/>
</dbReference>
<dbReference type="PANTHER" id="PTHR46890">
    <property type="entry name" value="NON-LTR RETROLELEMENT REVERSE TRANSCRIPTASE-LIKE PROTEIN-RELATED"/>
    <property type="match status" value="1"/>
</dbReference>
<organism evidence="3">
    <name type="scientific">Fagus sylvatica</name>
    <name type="common">Beechnut</name>
    <dbReference type="NCBI Taxonomy" id="28930"/>
    <lineage>
        <taxon>Eukaryota</taxon>
        <taxon>Viridiplantae</taxon>
        <taxon>Streptophyta</taxon>
        <taxon>Embryophyta</taxon>
        <taxon>Tracheophyta</taxon>
        <taxon>Spermatophyta</taxon>
        <taxon>Magnoliopsida</taxon>
        <taxon>eudicotyledons</taxon>
        <taxon>Gunneridae</taxon>
        <taxon>Pentapetalae</taxon>
        <taxon>rosids</taxon>
        <taxon>fabids</taxon>
        <taxon>Fagales</taxon>
        <taxon>Fagaceae</taxon>
        <taxon>Fagus</taxon>
    </lineage>
</organism>